<dbReference type="PANTHER" id="PTHR35851">
    <property type="entry name" value="CELL DIVISION PROTEIN FTSQ"/>
    <property type="match status" value="1"/>
</dbReference>
<feature type="domain" description="POTRA" evidence="10">
    <location>
        <begin position="79"/>
        <end position="159"/>
    </location>
</feature>
<accession>A0A1F6DHC2</accession>
<evidence type="ECO:0000256" key="6">
    <source>
        <dbReference type="ARBA" id="ARBA00023136"/>
    </source>
</evidence>
<reference evidence="11 12" key="1">
    <citation type="journal article" date="2016" name="Nat. Commun.">
        <title>Thousands of microbial genomes shed light on interconnected biogeochemical processes in an aquifer system.</title>
        <authorList>
            <person name="Anantharaman K."/>
            <person name="Brown C.T."/>
            <person name="Hug L.A."/>
            <person name="Sharon I."/>
            <person name="Castelle C.J."/>
            <person name="Probst A.J."/>
            <person name="Thomas B.C."/>
            <person name="Singh A."/>
            <person name="Wilkins M.J."/>
            <person name="Karaoz U."/>
            <person name="Brodie E.L."/>
            <person name="Williams K.H."/>
            <person name="Hubbard S.S."/>
            <person name="Banfield J.F."/>
        </authorList>
    </citation>
    <scope>NUCLEOTIDE SEQUENCE [LARGE SCALE GENOMIC DNA]</scope>
</reference>
<comment type="caution">
    <text evidence="11">The sequence shown here is derived from an EMBL/GenBank/DDBJ whole genome shotgun (WGS) entry which is preliminary data.</text>
</comment>
<dbReference type="PROSITE" id="PS51779">
    <property type="entry name" value="POTRA"/>
    <property type="match status" value="1"/>
</dbReference>
<organism evidence="11 12">
    <name type="scientific">Candidatus Kaiserbacteria bacterium RIFCSPHIGHO2_01_FULL_56_24</name>
    <dbReference type="NCBI Taxonomy" id="1798487"/>
    <lineage>
        <taxon>Bacteria</taxon>
        <taxon>Candidatus Kaiseribacteriota</taxon>
    </lineage>
</organism>
<dbReference type="AlphaFoldDB" id="A0A1F6DHC2"/>
<feature type="region of interest" description="Disordered" evidence="8">
    <location>
        <begin position="1"/>
        <end position="44"/>
    </location>
</feature>
<feature type="compositionally biased region" description="Basic and acidic residues" evidence="8">
    <location>
        <begin position="12"/>
        <end position="25"/>
    </location>
</feature>
<dbReference type="Proteomes" id="UP000176377">
    <property type="component" value="Unassembled WGS sequence"/>
</dbReference>
<evidence type="ECO:0000256" key="4">
    <source>
        <dbReference type="ARBA" id="ARBA00022692"/>
    </source>
</evidence>
<keyword evidence="2" id="KW-1003">Cell membrane</keyword>
<evidence type="ECO:0000256" key="8">
    <source>
        <dbReference type="SAM" id="MobiDB-lite"/>
    </source>
</evidence>
<evidence type="ECO:0000313" key="11">
    <source>
        <dbReference type="EMBL" id="OGG60781.1"/>
    </source>
</evidence>
<keyword evidence="6 9" id="KW-0472">Membrane</keyword>
<feature type="transmembrane region" description="Helical" evidence="9">
    <location>
        <begin position="53"/>
        <end position="73"/>
    </location>
</feature>
<protein>
    <recommendedName>
        <fullName evidence="10">POTRA domain-containing protein</fullName>
    </recommendedName>
</protein>
<keyword evidence="4 9" id="KW-0812">Transmembrane</keyword>
<dbReference type="InterPro" id="IPR026579">
    <property type="entry name" value="FtsQ"/>
</dbReference>
<evidence type="ECO:0000256" key="7">
    <source>
        <dbReference type="ARBA" id="ARBA00023306"/>
    </source>
</evidence>
<evidence type="ECO:0000256" key="2">
    <source>
        <dbReference type="ARBA" id="ARBA00022475"/>
    </source>
</evidence>
<dbReference type="EMBL" id="MFLA01000001">
    <property type="protein sequence ID" value="OGG60781.1"/>
    <property type="molecule type" value="Genomic_DNA"/>
</dbReference>
<evidence type="ECO:0000256" key="5">
    <source>
        <dbReference type="ARBA" id="ARBA00022989"/>
    </source>
</evidence>
<sequence length="302" mass="33616">MSSQPRKNNIIDLKKAAAKREERRWSAPVPKPSRPSPLSKPQRLRARRRKMRLVMFSICLLCSAGLVGGLGFVSHMERFAITDIKVDGAQQLSANALTAAVQSGLSDNIFRIFSKANMFIYPRTQIEEELAGRFPRIKDVELSRPGLLAQAVVVTVQERQPYAKWCADSMCYFLDAGGFIFAEADASAPTTSYVFNMGLIPKQGPIGQTFLHGRLIGIVHFLELLAAAGYEPQGIRVENEKDFSVSLTDGPTLMVPFDADGEKVVHDLQLALEADSVRDRGAELEYVDLRFGNRVYYKFKGE</sequence>
<evidence type="ECO:0000259" key="10">
    <source>
        <dbReference type="PROSITE" id="PS51779"/>
    </source>
</evidence>
<evidence type="ECO:0000256" key="3">
    <source>
        <dbReference type="ARBA" id="ARBA00022618"/>
    </source>
</evidence>
<dbReference type="InterPro" id="IPR034746">
    <property type="entry name" value="POTRA"/>
</dbReference>
<gene>
    <name evidence="11" type="ORF">A2765_01560</name>
</gene>
<dbReference type="GO" id="GO:0016020">
    <property type="term" value="C:membrane"/>
    <property type="evidence" value="ECO:0007669"/>
    <property type="project" value="UniProtKB-SubCell"/>
</dbReference>
<proteinExistence type="predicted"/>
<dbReference type="GO" id="GO:0090529">
    <property type="term" value="P:cell septum assembly"/>
    <property type="evidence" value="ECO:0007669"/>
    <property type="project" value="InterPro"/>
</dbReference>
<evidence type="ECO:0000256" key="1">
    <source>
        <dbReference type="ARBA" id="ARBA00004370"/>
    </source>
</evidence>
<comment type="subcellular location">
    <subcellularLocation>
        <location evidence="1">Membrane</location>
    </subcellularLocation>
</comment>
<keyword evidence="5 9" id="KW-1133">Transmembrane helix</keyword>
<dbReference type="PANTHER" id="PTHR35851:SF1">
    <property type="entry name" value="CELL DIVISION PROTEIN FTSQ"/>
    <property type="match status" value="1"/>
</dbReference>
<evidence type="ECO:0000313" key="12">
    <source>
        <dbReference type="Proteomes" id="UP000176377"/>
    </source>
</evidence>
<keyword evidence="7" id="KW-0131">Cell cycle</keyword>
<keyword evidence="3" id="KW-0132">Cell division</keyword>
<name>A0A1F6DHC2_9BACT</name>
<evidence type="ECO:0000256" key="9">
    <source>
        <dbReference type="SAM" id="Phobius"/>
    </source>
</evidence>